<proteinExistence type="predicted"/>
<dbReference type="EMBL" id="JABBCQ020000019">
    <property type="protein sequence ID" value="MBI1626470.1"/>
    <property type="molecule type" value="Genomic_DNA"/>
</dbReference>
<reference evidence="1" key="1">
    <citation type="submission" date="2020-12" db="EMBL/GenBank/DDBJ databases">
        <title>Comamonas sp. nov., isolated from stream water.</title>
        <authorList>
            <person name="Park K.-H."/>
        </authorList>
    </citation>
    <scope>NUCLEOTIDE SEQUENCE</scope>
    <source>
        <strain evidence="1">EJ-4</strain>
    </source>
</reference>
<accession>A0A843BBB6</accession>
<comment type="caution">
    <text evidence="1">The sequence shown here is derived from an EMBL/GenBank/DDBJ whole genome shotgun (WGS) entry which is preliminary data.</text>
</comment>
<protein>
    <submittedName>
        <fullName evidence="1">Uncharacterized protein</fullName>
    </submittedName>
</protein>
<evidence type="ECO:0000313" key="2">
    <source>
        <dbReference type="Proteomes" id="UP000530032"/>
    </source>
</evidence>
<name>A0A843BBB6_9BURK</name>
<evidence type="ECO:0000313" key="1">
    <source>
        <dbReference type="EMBL" id="MBI1626470.1"/>
    </source>
</evidence>
<dbReference type="AlphaFoldDB" id="A0A843BBB6"/>
<organism evidence="1 2">
    <name type="scientific">Comamonas suwonensis</name>
    <dbReference type="NCBI Taxonomy" id="2606214"/>
    <lineage>
        <taxon>Bacteria</taxon>
        <taxon>Pseudomonadati</taxon>
        <taxon>Pseudomonadota</taxon>
        <taxon>Betaproteobacteria</taxon>
        <taxon>Burkholderiales</taxon>
        <taxon>Comamonadaceae</taxon>
        <taxon>Comamonas</taxon>
    </lineage>
</organism>
<sequence>MRFALWREKQVLLGGSAIKEECRARLSVCRWRHWIATVHTRLALFLDGPASALRVWAQICSDLLL</sequence>
<keyword evidence="2" id="KW-1185">Reference proteome</keyword>
<dbReference type="Proteomes" id="UP000530032">
    <property type="component" value="Unassembled WGS sequence"/>
</dbReference>
<gene>
    <name evidence="1" type="ORF">HF327_018475</name>
</gene>